<dbReference type="KEGG" id="mfi:DSM1535_1412"/>
<sequence>MNTKNPLITLLVLFYLITFSKTILLYYTQIYFPDLNYMVSLITISQEFAPYAQIIKIIMILIVFSIIPCLFLIKKNIQENYSHKNIPLAFIAMFALAPPLLVLINNFMTADFLFSIALLIYGVVFTILAFKYR</sequence>
<feature type="transmembrane region" description="Helical" evidence="1">
    <location>
        <begin position="85"/>
        <end position="104"/>
    </location>
</feature>
<feature type="transmembrane region" description="Helical" evidence="1">
    <location>
        <begin position="48"/>
        <end position="73"/>
    </location>
</feature>
<keyword evidence="1" id="KW-1133">Transmembrane helix</keyword>
<feature type="transmembrane region" description="Helical" evidence="1">
    <location>
        <begin position="110"/>
        <end position="130"/>
    </location>
</feature>
<dbReference type="PATRIC" id="fig|2162.9.peg.1443"/>
<feature type="transmembrane region" description="Helical" evidence="1">
    <location>
        <begin position="7"/>
        <end position="28"/>
    </location>
</feature>
<gene>
    <name evidence="2" type="ORF">DSM1535_1412</name>
</gene>
<organism evidence="2">
    <name type="scientific">Methanobacterium formicicum</name>
    <dbReference type="NCBI Taxonomy" id="2162"/>
    <lineage>
        <taxon>Archaea</taxon>
        <taxon>Methanobacteriati</taxon>
        <taxon>Methanobacteriota</taxon>
        <taxon>Methanomada group</taxon>
        <taxon>Methanobacteria</taxon>
        <taxon>Methanobacteriales</taxon>
        <taxon>Methanobacteriaceae</taxon>
        <taxon>Methanobacterium</taxon>
    </lineage>
</organism>
<accession>A0A090JW51</accession>
<dbReference type="AlphaFoldDB" id="A0A090JW51"/>
<dbReference type="EMBL" id="LN515531">
    <property type="protein sequence ID" value="CEA13746.1"/>
    <property type="molecule type" value="Genomic_DNA"/>
</dbReference>
<name>A0A090JW51_METFO</name>
<evidence type="ECO:0000256" key="1">
    <source>
        <dbReference type="SAM" id="Phobius"/>
    </source>
</evidence>
<keyword evidence="1" id="KW-0472">Membrane</keyword>
<evidence type="ECO:0000313" key="2">
    <source>
        <dbReference type="EMBL" id="CEA13746.1"/>
    </source>
</evidence>
<reference evidence="2" key="1">
    <citation type="submission" date="2014-08" db="EMBL/GenBank/DDBJ databases">
        <authorList>
            <person name="Wibberg D."/>
        </authorList>
    </citation>
    <scope>NUCLEOTIDE SEQUENCE</scope>
</reference>
<proteinExistence type="predicted"/>
<protein>
    <submittedName>
        <fullName evidence="2">Putative membrane protein</fullName>
    </submittedName>
</protein>
<keyword evidence="1" id="KW-0812">Transmembrane</keyword>